<keyword evidence="4 11" id="KW-0138">CF(0)</keyword>
<evidence type="ECO:0000256" key="4">
    <source>
        <dbReference type="ARBA" id="ARBA00022547"/>
    </source>
</evidence>
<dbReference type="CDD" id="cd00310">
    <property type="entry name" value="ATP-synt_Fo_a_6"/>
    <property type="match status" value="1"/>
</dbReference>
<keyword evidence="7 11" id="KW-1133">Transmembrane helix</keyword>
<dbReference type="InterPro" id="IPR023011">
    <property type="entry name" value="ATP_synth_F0_asu_AS"/>
</dbReference>
<dbReference type="InterPro" id="IPR000568">
    <property type="entry name" value="ATP_synth_F0_asu"/>
</dbReference>
<accession>A0A410PY69</accession>
<evidence type="ECO:0000256" key="2">
    <source>
        <dbReference type="ARBA" id="ARBA00006810"/>
    </source>
</evidence>
<dbReference type="InterPro" id="IPR045082">
    <property type="entry name" value="ATP_syn_F0_a_bact/chloroplast"/>
</dbReference>
<comment type="subcellular location">
    <subcellularLocation>
        <location evidence="11 12">Cell membrane</location>
        <topology evidence="11 12">Multi-pass membrane protein</topology>
    </subcellularLocation>
    <subcellularLocation>
        <location evidence="1">Membrane</location>
        <topology evidence="1">Multi-pass membrane protein</topology>
    </subcellularLocation>
</comment>
<dbReference type="SUPFAM" id="SSF81336">
    <property type="entry name" value="F1F0 ATP synthase subunit A"/>
    <property type="match status" value="1"/>
</dbReference>
<keyword evidence="6 11" id="KW-0375">Hydrogen ion transport</keyword>
<gene>
    <name evidence="11 13" type="primary">atpB</name>
    <name evidence="13" type="ORF">EQM06_12000</name>
</gene>
<sequence>MIEMLNSMGVTNAMITSTVITLILCFLAILAGRHMEMIPSGLQNVMEIIVDGLDHFFRDLMGEYAGRKYFPLVATLFIYVLICNYSGLLPLSGELPGLKAPTSSINFPLALALIVFCSIQYVGIKETHGLKYYKHLLQPIAVLFPLMLLEDLVKPVSLTIRLYGNIFGEESVTNVFFGMVPIGLPVIMQIFSVLMGLIQAMVFALLAGVYISEAAEHGAEEHERLAAQNV</sequence>
<dbReference type="KEGG" id="amij:EQM06_12000"/>
<evidence type="ECO:0000256" key="3">
    <source>
        <dbReference type="ARBA" id="ARBA00022448"/>
    </source>
</evidence>
<comment type="function">
    <text evidence="11 12">Key component of the proton channel; it plays a direct role in the translocation of protons across the membrane.</text>
</comment>
<keyword evidence="8 11" id="KW-0406">Ion transport</keyword>
<keyword evidence="11" id="KW-1003">Cell membrane</keyword>
<dbReference type="Pfam" id="PF00119">
    <property type="entry name" value="ATP-synt_A"/>
    <property type="match status" value="1"/>
</dbReference>
<evidence type="ECO:0000256" key="8">
    <source>
        <dbReference type="ARBA" id="ARBA00023065"/>
    </source>
</evidence>
<keyword evidence="9 11" id="KW-0472">Membrane</keyword>
<dbReference type="PANTHER" id="PTHR42823:SF3">
    <property type="entry name" value="ATP SYNTHASE SUBUNIT A, CHLOROPLASTIC"/>
    <property type="match status" value="1"/>
</dbReference>
<evidence type="ECO:0000256" key="5">
    <source>
        <dbReference type="ARBA" id="ARBA00022692"/>
    </source>
</evidence>
<evidence type="ECO:0000256" key="6">
    <source>
        <dbReference type="ARBA" id="ARBA00022781"/>
    </source>
</evidence>
<dbReference type="RefSeq" id="WP_128746597.1">
    <property type="nucleotide sequence ID" value="NZ_CP035281.1"/>
</dbReference>
<feature type="transmembrane region" description="Helical" evidence="11">
    <location>
        <begin position="12"/>
        <end position="32"/>
    </location>
</feature>
<dbReference type="Proteomes" id="UP000287601">
    <property type="component" value="Chromosome"/>
</dbReference>
<dbReference type="HAMAP" id="MF_01393">
    <property type="entry name" value="ATP_synth_a_bact"/>
    <property type="match status" value="1"/>
</dbReference>
<dbReference type="GO" id="GO:0005886">
    <property type="term" value="C:plasma membrane"/>
    <property type="evidence" value="ECO:0007669"/>
    <property type="project" value="UniProtKB-SubCell"/>
</dbReference>
<keyword evidence="3 11" id="KW-0813">Transport</keyword>
<feature type="transmembrane region" description="Helical" evidence="11">
    <location>
        <begin position="186"/>
        <end position="211"/>
    </location>
</feature>
<dbReference type="PRINTS" id="PR00123">
    <property type="entry name" value="ATPASEA"/>
</dbReference>
<dbReference type="GO" id="GO:0046933">
    <property type="term" value="F:proton-transporting ATP synthase activity, rotational mechanism"/>
    <property type="evidence" value="ECO:0007669"/>
    <property type="project" value="UniProtKB-UniRule"/>
</dbReference>
<dbReference type="GO" id="GO:0042777">
    <property type="term" value="P:proton motive force-driven plasma membrane ATP synthesis"/>
    <property type="evidence" value="ECO:0007669"/>
    <property type="project" value="TreeGrafter"/>
</dbReference>
<keyword evidence="10 11" id="KW-0066">ATP synthesis</keyword>
<evidence type="ECO:0000313" key="13">
    <source>
        <dbReference type="EMBL" id="QAT43889.1"/>
    </source>
</evidence>
<evidence type="ECO:0000256" key="11">
    <source>
        <dbReference type="HAMAP-Rule" id="MF_01393"/>
    </source>
</evidence>
<feature type="transmembrane region" description="Helical" evidence="11">
    <location>
        <begin position="69"/>
        <end position="87"/>
    </location>
</feature>
<keyword evidence="14" id="KW-1185">Reference proteome</keyword>
<name>A0A410PY69_9FIRM</name>
<dbReference type="InterPro" id="IPR035908">
    <property type="entry name" value="F0_ATP_A_sf"/>
</dbReference>
<dbReference type="GO" id="GO:0045259">
    <property type="term" value="C:proton-transporting ATP synthase complex"/>
    <property type="evidence" value="ECO:0007669"/>
    <property type="project" value="UniProtKB-KW"/>
</dbReference>
<comment type="similarity">
    <text evidence="2 11 12">Belongs to the ATPase A chain family.</text>
</comment>
<evidence type="ECO:0000256" key="12">
    <source>
        <dbReference type="RuleBase" id="RU000483"/>
    </source>
</evidence>
<dbReference type="PROSITE" id="PS00449">
    <property type="entry name" value="ATPASE_A"/>
    <property type="match status" value="1"/>
</dbReference>
<protein>
    <recommendedName>
        <fullName evidence="11 12">ATP synthase subunit a</fullName>
    </recommendedName>
    <alternativeName>
        <fullName evidence="11">ATP synthase F0 sector subunit a</fullName>
    </alternativeName>
    <alternativeName>
        <fullName evidence="11">F-ATPase subunit 6</fullName>
    </alternativeName>
</protein>
<reference evidence="13 14" key="1">
    <citation type="submission" date="2019-01" db="EMBL/GenBank/DDBJ databases">
        <title>Draft genomes of a novel of Aminipila strains.</title>
        <authorList>
            <person name="Ma S."/>
        </authorList>
    </citation>
    <scope>NUCLEOTIDE SEQUENCE [LARGE SCALE GENOMIC DNA]</scope>
    <source>
        <strain evidence="14">JN-39</strain>
    </source>
</reference>
<evidence type="ECO:0000256" key="1">
    <source>
        <dbReference type="ARBA" id="ARBA00004141"/>
    </source>
</evidence>
<dbReference type="OrthoDB" id="9789241at2"/>
<dbReference type="Gene3D" id="1.20.120.220">
    <property type="entry name" value="ATP synthase, F0 complex, subunit A"/>
    <property type="match status" value="1"/>
</dbReference>
<dbReference type="NCBIfam" id="TIGR01131">
    <property type="entry name" value="ATP_synt_6_or_A"/>
    <property type="match status" value="1"/>
</dbReference>
<organism evidence="13 14">
    <name type="scientific">Aminipila luticellarii</name>
    <dbReference type="NCBI Taxonomy" id="2507160"/>
    <lineage>
        <taxon>Bacteria</taxon>
        <taxon>Bacillati</taxon>
        <taxon>Bacillota</taxon>
        <taxon>Clostridia</taxon>
        <taxon>Peptostreptococcales</taxon>
        <taxon>Anaerovoracaceae</taxon>
        <taxon>Aminipila</taxon>
    </lineage>
</organism>
<dbReference type="EMBL" id="CP035281">
    <property type="protein sequence ID" value="QAT43889.1"/>
    <property type="molecule type" value="Genomic_DNA"/>
</dbReference>
<evidence type="ECO:0000256" key="7">
    <source>
        <dbReference type="ARBA" id="ARBA00022989"/>
    </source>
</evidence>
<feature type="transmembrane region" description="Helical" evidence="11">
    <location>
        <begin position="107"/>
        <end position="124"/>
    </location>
</feature>
<proteinExistence type="inferred from homology"/>
<dbReference type="AlphaFoldDB" id="A0A410PY69"/>
<dbReference type="PANTHER" id="PTHR42823">
    <property type="entry name" value="ATP SYNTHASE SUBUNIT A, CHLOROPLASTIC"/>
    <property type="match status" value="1"/>
</dbReference>
<evidence type="ECO:0000256" key="10">
    <source>
        <dbReference type="ARBA" id="ARBA00023310"/>
    </source>
</evidence>
<evidence type="ECO:0000256" key="9">
    <source>
        <dbReference type="ARBA" id="ARBA00023136"/>
    </source>
</evidence>
<evidence type="ECO:0000313" key="14">
    <source>
        <dbReference type="Proteomes" id="UP000287601"/>
    </source>
</evidence>
<keyword evidence="5 11" id="KW-0812">Transmembrane</keyword>